<dbReference type="SUPFAM" id="SSF51735">
    <property type="entry name" value="NAD(P)-binding Rossmann-fold domains"/>
    <property type="match status" value="1"/>
</dbReference>
<gene>
    <name evidence="2" type="ORF">DC28_12495</name>
</gene>
<dbReference type="STRING" id="1480694.DC28_12495"/>
<dbReference type="EMBL" id="JNUP01000067">
    <property type="protein sequence ID" value="KGE71260.1"/>
    <property type="molecule type" value="Genomic_DNA"/>
</dbReference>
<evidence type="ECO:0000313" key="3">
    <source>
        <dbReference type="Proteomes" id="UP000029692"/>
    </source>
</evidence>
<accession>A0A098QTQ4</accession>
<dbReference type="InterPro" id="IPR050177">
    <property type="entry name" value="Lipid_A_modif_metabolic_enz"/>
</dbReference>
<organism evidence="2 3">
    <name type="scientific">Spirochaeta lutea</name>
    <dbReference type="NCBI Taxonomy" id="1480694"/>
    <lineage>
        <taxon>Bacteria</taxon>
        <taxon>Pseudomonadati</taxon>
        <taxon>Spirochaetota</taxon>
        <taxon>Spirochaetia</taxon>
        <taxon>Spirochaetales</taxon>
        <taxon>Spirochaetaceae</taxon>
        <taxon>Spirochaeta</taxon>
    </lineage>
</organism>
<dbReference type="Proteomes" id="UP000029692">
    <property type="component" value="Unassembled WGS sequence"/>
</dbReference>
<dbReference type="Pfam" id="PF01370">
    <property type="entry name" value="Epimerase"/>
    <property type="match status" value="1"/>
</dbReference>
<dbReference type="InterPro" id="IPR001509">
    <property type="entry name" value="Epimerase_deHydtase"/>
</dbReference>
<feature type="domain" description="NAD-dependent epimerase/dehydratase" evidence="1">
    <location>
        <begin position="4"/>
        <end position="192"/>
    </location>
</feature>
<reference evidence="2 3" key="1">
    <citation type="submission" date="2014-05" db="EMBL/GenBank/DDBJ databases">
        <title>De novo Genome Sequence of Spirocheata sp.</title>
        <authorList>
            <person name="Shivani Y."/>
            <person name="Subhash Y."/>
            <person name="Tushar L."/>
            <person name="Sasikala C."/>
            <person name="Ramana C.V."/>
        </authorList>
    </citation>
    <scope>NUCLEOTIDE SEQUENCE [LARGE SCALE GENOMIC DNA]</scope>
    <source>
        <strain evidence="2 3">JC230</strain>
    </source>
</reference>
<dbReference type="InterPro" id="IPR036291">
    <property type="entry name" value="NAD(P)-bd_dom_sf"/>
</dbReference>
<dbReference type="CDD" id="cd08946">
    <property type="entry name" value="SDR_e"/>
    <property type="match status" value="1"/>
</dbReference>
<dbReference type="AlphaFoldDB" id="A0A098QTQ4"/>
<proteinExistence type="predicted"/>
<name>A0A098QTQ4_9SPIO</name>
<protein>
    <recommendedName>
        <fullName evidence="1">NAD-dependent epimerase/dehydratase domain-containing protein</fullName>
    </recommendedName>
</protein>
<dbReference type="PANTHER" id="PTHR43245:SF55">
    <property type="entry name" value="NAD(P)-BINDING DOMAIN-CONTAINING PROTEIN"/>
    <property type="match status" value="1"/>
</dbReference>
<evidence type="ECO:0000313" key="2">
    <source>
        <dbReference type="EMBL" id="KGE71260.1"/>
    </source>
</evidence>
<dbReference type="RefSeq" id="WP_063135621.1">
    <property type="nucleotide sequence ID" value="NZ_JNUP01000067.1"/>
</dbReference>
<keyword evidence="3" id="KW-1185">Reference proteome</keyword>
<dbReference type="PANTHER" id="PTHR43245">
    <property type="entry name" value="BIFUNCTIONAL POLYMYXIN RESISTANCE PROTEIN ARNA"/>
    <property type="match status" value="1"/>
</dbReference>
<sequence length="355" mass="39412">MTLVITGAGGLVGRSVVRQALWDGYRVRAVEVANRRSRGSIRRLGRFARRLEVMRSLPKHSLLQIFWGSVTDYGVLEKAVAGCQGVIHLAAVIPPASESHPALAEAVNVGGTRTLLKVLEAIPRKQRPVLAYAGSIAIYGDRRGTGEIRVGDPVSPGNRDGYAIQKAAAEDLVRRSDVDWRVLRLTYVVSPEKLQRDPLMFEMPLDTDIEICHADDVARAFIRGVENPAGSRKIFNIAGGRDCRTSFAAYLTRMLAYFGMEGAVLQKNAFSTADFHCGFMDTREGQELLGYQRVTLEEYYTMVGERTRRIRPLVRLFRGALLRTMWRKSPYLSPVRREGGGQKKGLVLPVAVKSP</sequence>
<comment type="caution">
    <text evidence="2">The sequence shown here is derived from an EMBL/GenBank/DDBJ whole genome shotgun (WGS) entry which is preliminary data.</text>
</comment>
<evidence type="ECO:0000259" key="1">
    <source>
        <dbReference type="Pfam" id="PF01370"/>
    </source>
</evidence>
<dbReference type="Gene3D" id="3.40.50.720">
    <property type="entry name" value="NAD(P)-binding Rossmann-like Domain"/>
    <property type="match status" value="1"/>
</dbReference>
<dbReference type="eggNOG" id="COG0451">
    <property type="taxonomic scope" value="Bacteria"/>
</dbReference>